<name>A0A7W5Z5W1_9HYPH</name>
<reference evidence="3 4" key="1">
    <citation type="submission" date="2020-08" db="EMBL/GenBank/DDBJ databases">
        <title>Genomic Encyclopedia of Type Strains, Phase IV (KMG-IV): sequencing the most valuable type-strain genomes for metagenomic binning, comparative biology and taxonomic classification.</title>
        <authorList>
            <person name="Goeker M."/>
        </authorList>
    </citation>
    <scope>NUCLEOTIDE SEQUENCE [LARGE SCALE GENOMIC DNA]</scope>
    <source>
        <strain evidence="3 4">DSM 28760</strain>
    </source>
</reference>
<dbReference type="InterPro" id="IPR010985">
    <property type="entry name" value="Ribbon_hlx_hlx"/>
</dbReference>
<evidence type="ECO:0000256" key="2">
    <source>
        <dbReference type="ARBA" id="ARBA00049988"/>
    </source>
</evidence>
<keyword evidence="1" id="KW-1277">Toxin-antitoxin system</keyword>
<comment type="similarity">
    <text evidence="2">Belongs to the TacA antitoxin family.</text>
</comment>
<dbReference type="GO" id="GO:0006355">
    <property type="term" value="P:regulation of DNA-templated transcription"/>
    <property type="evidence" value="ECO:0007669"/>
    <property type="project" value="InterPro"/>
</dbReference>
<keyword evidence="4" id="KW-1185">Reference proteome</keyword>
<organism evidence="3 4">
    <name type="scientific">Pseudochelatococcus contaminans</name>
    <dbReference type="NCBI Taxonomy" id="1538103"/>
    <lineage>
        <taxon>Bacteria</taxon>
        <taxon>Pseudomonadati</taxon>
        <taxon>Pseudomonadota</taxon>
        <taxon>Alphaproteobacteria</taxon>
        <taxon>Hyphomicrobiales</taxon>
        <taxon>Chelatococcaceae</taxon>
        <taxon>Pseudochelatococcus</taxon>
    </lineage>
</organism>
<comment type="caution">
    <text evidence="3">The sequence shown here is derived from an EMBL/GenBank/DDBJ whole genome shotgun (WGS) entry which is preliminary data.</text>
</comment>
<dbReference type="SUPFAM" id="SSF47598">
    <property type="entry name" value="Ribbon-helix-helix"/>
    <property type="match status" value="1"/>
</dbReference>
<gene>
    <name evidence="3" type="ORF">FHS81_002686</name>
</gene>
<protein>
    <submittedName>
        <fullName evidence="3">Uncharacterized protein (DUF1778 family)</fullName>
    </submittedName>
</protein>
<evidence type="ECO:0000313" key="3">
    <source>
        <dbReference type="EMBL" id="MBB3810584.1"/>
    </source>
</evidence>
<accession>A0A7W5Z5W1</accession>
<dbReference type="AlphaFoldDB" id="A0A7W5Z5W1"/>
<dbReference type="EMBL" id="JACICC010000007">
    <property type="protein sequence ID" value="MBB3810584.1"/>
    <property type="molecule type" value="Genomic_DNA"/>
</dbReference>
<evidence type="ECO:0000256" key="1">
    <source>
        <dbReference type="ARBA" id="ARBA00022649"/>
    </source>
</evidence>
<sequence length="120" mass="13471">MRLALRRRYFDHKEMRGTFTTEREEYSISMLLPVADAAMIDHAATLCGWSRADFVRDAAVRAAEEVVMGHRPICMGPEGFADFVQILSAQATPVAEMVEVVKPSAPWEPGYVRKDDIGQQ</sequence>
<evidence type="ECO:0000313" key="4">
    <source>
        <dbReference type="Proteomes" id="UP000537592"/>
    </source>
</evidence>
<dbReference type="Proteomes" id="UP000537592">
    <property type="component" value="Unassembled WGS sequence"/>
</dbReference>
<dbReference type="InterPro" id="IPR014795">
    <property type="entry name" value="TacA_1-like"/>
</dbReference>
<dbReference type="Gene3D" id="1.20.5.780">
    <property type="entry name" value="Single helix bin"/>
    <property type="match status" value="1"/>
</dbReference>
<proteinExistence type="inferred from homology"/>
<dbReference type="Pfam" id="PF08681">
    <property type="entry name" value="TacA1"/>
    <property type="match status" value="1"/>
</dbReference>